<keyword evidence="5" id="KW-0808">Transferase</keyword>
<dbReference type="OrthoDB" id="5288796at2"/>
<dbReference type="EMBL" id="WFLM01000002">
    <property type="protein sequence ID" value="KAB8039858.1"/>
    <property type="molecule type" value="Genomic_DNA"/>
</dbReference>
<gene>
    <name evidence="5" type="ORF">GCL60_06235</name>
</gene>
<dbReference type="SUPFAM" id="SSF53383">
    <property type="entry name" value="PLP-dependent transferases"/>
    <property type="match status" value="1"/>
</dbReference>
<keyword evidence="3" id="KW-0663">Pyridoxal phosphate</keyword>
<dbReference type="InterPro" id="IPR015422">
    <property type="entry name" value="PyrdxlP-dep_Trfase_small"/>
</dbReference>
<dbReference type="Pfam" id="PF01212">
    <property type="entry name" value="Beta_elim_lyase"/>
    <property type="match status" value="1"/>
</dbReference>
<keyword evidence="5" id="KW-0032">Aminotransferase</keyword>
<dbReference type="GO" id="GO:0006520">
    <property type="term" value="P:amino acid metabolic process"/>
    <property type="evidence" value="ECO:0007669"/>
    <property type="project" value="InterPro"/>
</dbReference>
<protein>
    <submittedName>
        <fullName evidence="5">Aminotransferase class V-fold PLP-dependent enzyme</fullName>
    </submittedName>
</protein>
<dbReference type="InterPro" id="IPR001597">
    <property type="entry name" value="ArAA_b-elim_lyase/Thr_aldolase"/>
</dbReference>
<organism evidence="5 6">
    <name type="scientific">Silvanigrella paludirubra</name>
    <dbReference type="NCBI Taxonomy" id="2499159"/>
    <lineage>
        <taxon>Bacteria</taxon>
        <taxon>Pseudomonadati</taxon>
        <taxon>Bdellovibrionota</taxon>
        <taxon>Oligoflexia</taxon>
        <taxon>Silvanigrellales</taxon>
        <taxon>Silvanigrellaceae</taxon>
        <taxon>Silvanigrella</taxon>
    </lineage>
</organism>
<comment type="cofactor">
    <cofactor evidence="1">
        <name>pyridoxal 5'-phosphate</name>
        <dbReference type="ChEBI" id="CHEBI:597326"/>
    </cofactor>
</comment>
<accession>A0A6N6VZD5</accession>
<evidence type="ECO:0000256" key="1">
    <source>
        <dbReference type="ARBA" id="ARBA00001933"/>
    </source>
</evidence>
<dbReference type="PANTHER" id="PTHR48097">
    <property type="entry name" value="L-THREONINE ALDOLASE-RELATED"/>
    <property type="match status" value="1"/>
</dbReference>
<comment type="caution">
    <text evidence="5">The sequence shown here is derived from an EMBL/GenBank/DDBJ whole genome shotgun (WGS) entry which is preliminary data.</text>
</comment>
<dbReference type="GO" id="GO:0016829">
    <property type="term" value="F:lyase activity"/>
    <property type="evidence" value="ECO:0007669"/>
    <property type="project" value="InterPro"/>
</dbReference>
<evidence type="ECO:0000256" key="3">
    <source>
        <dbReference type="ARBA" id="ARBA00022898"/>
    </source>
</evidence>
<dbReference type="Proteomes" id="UP000437748">
    <property type="component" value="Unassembled WGS sequence"/>
</dbReference>
<dbReference type="Gene3D" id="3.40.640.10">
    <property type="entry name" value="Type I PLP-dependent aspartate aminotransferase-like (Major domain)"/>
    <property type="match status" value="1"/>
</dbReference>
<proteinExistence type="inferred from homology"/>
<evidence type="ECO:0000313" key="6">
    <source>
        <dbReference type="Proteomes" id="UP000437748"/>
    </source>
</evidence>
<feature type="domain" description="Aromatic amino acid beta-eliminating lyase/threonine aldolase" evidence="4">
    <location>
        <begin position="8"/>
        <end position="296"/>
    </location>
</feature>
<comment type="similarity">
    <text evidence="2">Belongs to the threonine aldolase family.</text>
</comment>
<reference evidence="5 6" key="1">
    <citation type="submission" date="2019-10" db="EMBL/GenBank/DDBJ databases">
        <title>New species of Slilvanegrellaceae.</title>
        <authorList>
            <person name="Pitt A."/>
            <person name="Hahn M.W."/>
        </authorList>
    </citation>
    <scope>NUCLEOTIDE SEQUENCE [LARGE SCALE GENOMIC DNA]</scope>
    <source>
        <strain evidence="5 6">SP-Ram-0.45-NSY-1</strain>
    </source>
</reference>
<dbReference type="GO" id="GO:0008483">
    <property type="term" value="F:transaminase activity"/>
    <property type="evidence" value="ECO:0007669"/>
    <property type="project" value="UniProtKB-KW"/>
</dbReference>
<dbReference type="InterPro" id="IPR015424">
    <property type="entry name" value="PyrdxlP-dep_Trfase"/>
</dbReference>
<name>A0A6N6VZD5_9BACT</name>
<dbReference type="RefSeq" id="WP_153419415.1">
    <property type="nucleotide sequence ID" value="NZ_WFLM01000002.1"/>
</dbReference>
<dbReference type="CDD" id="cd06502">
    <property type="entry name" value="TA_like"/>
    <property type="match status" value="1"/>
</dbReference>
<dbReference type="PANTHER" id="PTHR48097:SF5">
    <property type="entry name" value="LOW SPECIFICITY L-THREONINE ALDOLASE"/>
    <property type="match status" value="1"/>
</dbReference>
<dbReference type="InterPro" id="IPR015421">
    <property type="entry name" value="PyrdxlP-dep_Trfase_major"/>
</dbReference>
<sequence>MQDPKIIQFASDNYVGAHPEIAKIIMESMQTTELPYGNDTYSKKANLEFKKIFQSDCETFFVGTGTSSNIIALKTILKSYECVICADIAHINGAECGAFENFTGAKIFPVKSTNGKMNLDSIKEVYYSFQDSHYNKPKAISLTQSTELGTVYTCEEIKEICDFAHENKLYVHMDGARIANAAAYLKKSFKEMTVDAGVDILSFGATKNGALLAESVVIFNKKLVEDFGYIQKQSMQLFSKMRMIPAQFIAYFQNDLWLSNAQNANKMAKEIETGFLDCKYIKIINQVQTNQIFIQLPIALKNEIFKSYHFYTFSENLKDQTCTIRLVTSFNTSLIEVQKLISDFKSAEYNFSLLA</sequence>
<dbReference type="Gene3D" id="3.90.1150.10">
    <property type="entry name" value="Aspartate Aminotransferase, domain 1"/>
    <property type="match status" value="1"/>
</dbReference>
<evidence type="ECO:0000259" key="4">
    <source>
        <dbReference type="Pfam" id="PF01212"/>
    </source>
</evidence>
<evidence type="ECO:0000313" key="5">
    <source>
        <dbReference type="EMBL" id="KAB8039858.1"/>
    </source>
</evidence>
<dbReference type="AlphaFoldDB" id="A0A6N6VZD5"/>
<evidence type="ECO:0000256" key="2">
    <source>
        <dbReference type="ARBA" id="ARBA00006966"/>
    </source>
</evidence>
<keyword evidence="6" id="KW-1185">Reference proteome</keyword>